<comment type="caution">
    <text evidence="1">The sequence shown here is derived from an EMBL/GenBank/DDBJ whole genome shotgun (WGS) entry which is preliminary data.</text>
</comment>
<organism evidence="1">
    <name type="scientific">marine sediment metagenome</name>
    <dbReference type="NCBI Taxonomy" id="412755"/>
    <lineage>
        <taxon>unclassified sequences</taxon>
        <taxon>metagenomes</taxon>
        <taxon>ecological metagenomes</taxon>
    </lineage>
</organism>
<gene>
    <name evidence="1" type="ORF">LCGC14_3145660</name>
</gene>
<dbReference type="AlphaFoldDB" id="A0A0F8Y2H6"/>
<proteinExistence type="predicted"/>
<reference evidence="1" key="1">
    <citation type="journal article" date="2015" name="Nature">
        <title>Complex archaea that bridge the gap between prokaryotes and eukaryotes.</title>
        <authorList>
            <person name="Spang A."/>
            <person name="Saw J.H."/>
            <person name="Jorgensen S.L."/>
            <person name="Zaremba-Niedzwiedzka K."/>
            <person name="Martijn J."/>
            <person name="Lind A.E."/>
            <person name="van Eijk R."/>
            <person name="Schleper C."/>
            <person name="Guy L."/>
            <person name="Ettema T.J."/>
        </authorList>
    </citation>
    <scope>NUCLEOTIDE SEQUENCE</scope>
</reference>
<accession>A0A0F8Y2H6</accession>
<sequence length="149" mass="16934">MKLYLRLLGKCARRGIMVLTVLPLGASFLAAQVPPRSEARQEQRARLDRAAAKSRMRSIWPCTSPVRAGEKRSLLEVTTKDGVFAYLDCDGKLWLTPGYKAEDVVLQLVLYIDELGKRREKGRAELVRKIQKIRDGLLVDVRKIGQREE</sequence>
<protein>
    <submittedName>
        <fullName evidence="1">Uncharacterized protein</fullName>
    </submittedName>
</protein>
<name>A0A0F8Y2H6_9ZZZZ</name>
<dbReference type="EMBL" id="LAZR01069089">
    <property type="protein sequence ID" value="KKK48384.1"/>
    <property type="molecule type" value="Genomic_DNA"/>
</dbReference>
<evidence type="ECO:0000313" key="1">
    <source>
        <dbReference type="EMBL" id="KKK48384.1"/>
    </source>
</evidence>